<keyword evidence="12" id="KW-0575">Peroxidase</keyword>
<feature type="binding site" description="axial binding residue" evidence="9">
    <location>
        <position position="56"/>
    </location>
    <ligand>
        <name>heme c</name>
        <dbReference type="ChEBI" id="CHEBI:61717"/>
        <label>1</label>
    </ligand>
    <ligandPart>
        <name>Fe</name>
        <dbReference type="ChEBI" id="CHEBI:18248"/>
    </ligandPart>
</feature>
<dbReference type="GO" id="GO:0009055">
    <property type="term" value="F:electron transfer activity"/>
    <property type="evidence" value="ECO:0007669"/>
    <property type="project" value="InterPro"/>
</dbReference>
<dbReference type="InterPro" id="IPR026259">
    <property type="entry name" value="MauG/Cytc_peroxidase"/>
</dbReference>
<dbReference type="Proteomes" id="UP000503264">
    <property type="component" value="Chromosome"/>
</dbReference>
<dbReference type="RefSeq" id="WP_169753116.1">
    <property type="nucleotide sequence ID" value="NZ_CP012542.1"/>
</dbReference>
<keyword evidence="7 9" id="KW-0408">Iron</keyword>
<dbReference type="SUPFAM" id="SSF46626">
    <property type="entry name" value="Cytochrome c"/>
    <property type="match status" value="2"/>
</dbReference>
<keyword evidence="4 10" id="KW-0732">Signal</keyword>
<reference evidence="12 13" key="1">
    <citation type="submission" date="2016-07" db="EMBL/GenBank/DDBJ databases">
        <title>Comparative genomics of the Campylobacter concisus group.</title>
        <authorList>
            <person name="Miller W.G."/>
            <person name="Yee E."/>
            <person name="Chapman M.H."/>
            <person name="Huynh S."/>
            <person name="Bono J.L."/>
            <person name="On S.L.W."/>
            <person name="StLeger J."/>
            <person name="Foster G."/>
            <person name="Parker C.T."/>
        </authorList>
    </citation>
    <scope>NUCLEOTIDE SEQUENCE [LARGE SCALE GENOMIC DNA]</scope>
    <source>
        <strain evidence="12 13">CCUG 21559</strain>
    </source>
</reference>
<dbReference type="Pfam" id="PF03150">
    <property type="entry name" value="CCP_MauG"/>
    <property type="match status" value="1"/>
</dbReference>
<keyword evidence="13" id="KW-1185">Reference proteome</keyword>
<dbReference type="GO" id="GO:0042597">
    <property type="term" value="C:periplasmic space"/>
    <property type="evidence" value="ECO:0007669"/>
    <property type="project" value="UniProtKB-SubCell"/>
</dbReference>
<dbReference type="GO" id="GO:0020037">
    <property type="term" value="F:heme binding"/>
    <property type="evidence" value="ECO:0007669"/>
    <property type="project" value="InterPro"/>
</dbReference>
<dbReference type="InterPro" id="IPR004852">
    <property type="entry name" value="Di-haem_cyt_c_peroxidsae"/>
</dbReference>
<dbReference type="GO" id="GO:0004130">
    <property type="term" value="F:cytochrome-c peroxidase activity"/>
    <property type="evidence" value="ECO:0007669"/>
    <property type="project" value="TreeGrafter"/>
</dbReference>
<evidence type="ECO:0000313" key="13">
    <source>
        <dbReference type="Proteomes" id="UP000503264"/>
    </source>
</evidence>
<evidence type="ECO:0000259" key="11">
    <source>
        <dbReference type="PROSITE" id="PS51007"/>
    </source>
</evidence>
<dbReference type="GO" id="GO:0046872">
    <property type="term" value="F:metal ion binding"/>
    <property type="evidence" value="ECO:0007669"/>
    <property type="project" value="UniProtKB-KW"/>
</dbReference>
<evidence type="ECO:0000256" key="2">
    <source>
        <dbReference type="ARBA" id="ARBA00022617"/>
    </source>
</evidence>
<dbReference type="PIRSF" id="PIRSF000294">
    <property type="entry name" value="Cytochrome-c_peroxidase"/>
    <property type="match status" value="1"/>
</dbReference>
<dbReference type="Gene3D" id="1.10.760.10">
    <property type="entry name" value="Cytochrome c-like domain"/>
    <property type="match status" value="2"/>
</dbReference>
<protein>
    <submittedName>
        <fullName evidence="12">Cytochrome c peroxidase</fullName>
    </submittedName>
</protein>
<evidence type="ECO:0000256" key="6">
    <source>
        <dbReference type="ARBA" id="ARBA00023002"/>
    </source>
</evidence>
<feature type="chain" id="PRO_5026325664" evidence="10">
    <location>
        <begin position="17"/>
        <end position="294"/>
    </location>
</feature>
<feature type="domain" description="Cytochrome c" evidence="11">
    <location>
        <begin position="177"/>
        <end position="286"/>
    </location>
</feature>
<feature type="signal peptide" evidence="10">
    <location>
        <begin position="1"/>
        <end position="16"/>
    </location>
</feature>
<comment type="PTM">
    <text evidence="8">Binds 2 heme groups per subunit.</text>
</comment>
<feature type="binding site" description="covalent" evidence="8">
    <location>
        <position position="191"/>
    </location>
    <ligand>
        <name>heme c</name>
        <dbReference type="ChEBI" id="CHEBI:61717"/>
        <label>2</label>
    </ligand>
</feature>
<comment type="cofactor">
    <cofactor evidence="8">
        <name>heme</name>
        <dbReference type="ChEBI" id="CHEBI:30413"/>
    </cofactor>
    <text evidence="8">Binds 2 heme groups.</text>
</comment>
<name>A0A6G5QIZ5_9BACT</name>
<dbReference type="InterPro" id="IPR051395">
    <property type="entry name" value="Cytochrome_c_Peroxidase/MauG"/>
</dbReference>
<evidence type="ECO:0000256" key="3">
    <source>
        <dbReference type="ARBA" id="ARBA00022723"/>
    </source>
</evidence>
<keyword evidence="5" id="KW-0574">Periplasm</keyword>
<organism evidence="12 13">
    <name type="scientific">Campylobacter mucosalis CCUG 21559</name>
    <dbReference type="NCBI Taxonomy" id="1032067"/>
    <lineage>
        <taxon>Bacteria</taxon>
        <taxon>Pseudomonadati</taxon>
        <taxon>Campylobacterota</taxon>
        <taxon>Epsilonproteobacteria</taxon>
        <taxon>Campylobacterales</taxon>
        <taxon>Campylobacteraceae</taxon>
        <taxon>Campylobacter</taxon>
    </lineage>
</organism>
<dbReference type="InterPro" id="IPR036909">
    <property type="entry name" value="Cyt_c-like_dom_sf"/>
</dbReference>
<dbReference type="AlphaFoldDB" id="A0A6G5QIZ5"/>
<evidence type="ECO:0000256" key="5">
    <source>
        <dbReference type="ARBA" id="ARBA00022764"/>
    </source>
</evidence>
<feature type="binding site" description="axial binding residue" evidence="9">
    <location>
        <position position="195"/>
    </location>
    <ligand>
        <name>heme c</name>
        <dbReference type="ChEBI" id="CHEBI:61717"/>
        <label>2</label>
    </ligand>
    <ligandPart>
        <name>Fe</name>
        <dbReference type="ChEBI" id="CHEBI:18248"/>
    </ligandPart>
</feature>
<feature type="binding site" description="covalent" evidence="8">
    <location>
        <position position="194"/>
    </location>
    <ligand>
        <name>heme c</name>
        <dbReference type="ChEBI" id="CHEBI:61717"/>
        <label>2</label>
    </ligand>
</feature>
<feature type="binding site" description="covalent" evidence="8">
    <location>
        <position position="52"/>
    </location>
    <ligand>
        <name>heme c</name>
        <dbReference type="ChEBI" id="CHEBI:61717"/>
        <label>1</label>
    </ligand>
</feature>
<dbReference type="PROSITE" id="PS51007">
    <property type="entry name" value="CYTC"/>
    <property type="match status" value="1"/>
</dbReference>
<comment type="subcellular location">
    <subcellularLocation>
        <location evidence="1">Periplasm</location>
    </subcellularLocation>
</comment>
<accession>A0A6G5QIZ5</accession>
<keyword evidence="6" id="KW-0560">Oxidoreductase</keyword>
<dbReference type="EMBL" id="CP012542">
    <property type="protein sequence ID" value="QCD45584.1"/>
    <property type="molecule type" value="Genomic_DNA"/>
</dbReference>
<feature type="binding site" description="covalent" evidence="8">
    <location>
        <position position="55"/>
    </location>
    <ligand>
        <name>heme c</name>
        <dbReference type="ChEBI" id="CHEBI:61717"/>
        <label>1</label>
    </ligand>
</feature>
<keyword evidence="3 9" id="KW-0479">Metal-binding</keyword>
<evidence type="ECO:0000256" key="10">
    <source>
        <dbReference type="SAM" id="SignalP"/>
    </source>
</evidence>
<evidence type="ECO:0000256" key="1">
    <source>
        <dbReference type="ARBA" id="ARBA00004418"/>
    </source>
</evidence>
<evidence type="ECO:0000256" key="8">
    <source>
        <dbReference type="PIRSR" id="PIRSR000294-1"/>
    </source>
</evidence>
<dbReference type="PANTHER" id="PTHR30600">
    <property type="entry name" value="CYTOCHROME C PEROXIDASE-RELATED"/>
    <property type="match status" value="1"/>
</dbReference>
<evidence type="ECO:0000313" key="12">
    <source>
        <dbReference type="EMBL" id="QCD45584.1"/>
    </source>
</evidence>
<evidence type="ECO:0000256" key="7">
    <source>
        <dbReference type="ARBA" id="ARBA00023004"/>
    </source>
</evidence>
<keyword evidence="2 8" id="KW-0349">Heme</keyword>
<evidence type="ECO:0000256" key="9">
    <source>
        <dbReference type="PIRSR" id="PIRSR000294-2"/>
    </source>
</evidence>
<dbReference type="InterPro" id="IPR009056">
    <property type="entry name" value="Cyt_c-like_dom"/>
</dbReference>
<sequence>MGKIFYILFLATFAMAQHFVPSTGLSYNEAKAELGKKMFFDKRLSKNQTFSCESCHNLYWDFSGTIRKNIFDGKINPPSILNAASNYLFFKDGNERNMSKQILTSITSTKELSMSVDELVKRLYDISEYRSEFIKVYNEGIKIENIIESFIHFQKAIFTANSAFDRFLLGDKNALNDDEKMGMQIFIDAGCVACHNGVNLGGGIRQQSSFFRSVFEKSDTPNELGAIFALERIRVAPLRNVARTAPYMSNGSITNLKIAISHTKSIDRNLDQKDVEYIEKFLKTLSGEHPRILK</sequence>
<gene>
    <name evidence="12" type="ORF">CMUC_1836</name>
</gene>
<proteinExistence type="predicted"/>
<evidence type="ECO:0000256" key="4">
    <source>
        <dbReference type="ARBA" id="ARBA00022729"/>
    </source>
</evidence>